<dbReference type="Proteomes" id="UP001154329">
    <property type="component" value="Chromosome 1"/>
</dbReference>
<evidence type="ECO:0000256" key="5">
    <source>
        <dbReference type="SAM" id="MobiDB-lite"/>
    </source>
</evidence>
<dbReference type="GO" id="GO:0003682">
    <property type="term" value="F:chromatin binding"/>
    <property type="evidence" value="ECO:0007669"/>
    <property type="project" value="TreeGrafter"/>
</dbReference>
<dbReference type="Pfam" id="PF02996">
    <property type="entry name" value="Prefoldin"/>
    <property type="match status" value="1"/>
</dbReference>
<sequence>MTSPSSEQQLHGVPLVQKFNAEALELNFSLEQKWKNFKKEYEELYECLEQFPKQLSVPILMPLGPKVFVRAQLCNTNEVFIRYNEVFTKQSAYDAQAACKRQLDRCDNMLENLRKEKELFMDNISARQEVVNVSEQLVEINEPYDEAEEAAWNGKVLSKNKIVISILYIYVYIYTPEIHKQKVKEYKKRLAEEKHQQELEQRKKILEEFKSVGFDDKLGGLNRPTLFTASKIHYSIMNGEDDDMDDDDEDGDDEDDDEEDDEDDEDDDDDDDEDDDEDEDEDSKLEIVFTNDIPETTRSLKKKNKKQVSFNSDVQIKEFVPRPGEHFIRRREETTESIKPEIILTEIDDIVERVSDTCLDNETDDKEENTRPVSRFKANRNR</sequence>
<accession>A0A9P0N8M5</accession>
<evidence type="ECO:0000313" key="7">
    <source>
        <dbReference type="Proteomes" id="UP001154329"/>
    </source>
</evidence>
<dbReference type="GO" id="GO:0005634">
    <property type="term" value="C:nucleus"/>
    <property type="evidence" value="ECO:0007669"/>
    <property type="project" value="UniProtKB-SubCell"/>
</dbReference>
<dbReference type="PANTHER" id="PTHR15111:SF0">
    <property type="entry name" value="UNCONVENTIONAL PREFOLDIN RPB5 INTERACTOR 1"/>
    <property type="match status" value="1"/>
</dbReference>
<protein>
    <recommendedName>
        <fullName evidence="8">RNA polymerase II subunit 5-mediating protein</fullName>
    </recommendedName>
</protein>
<dbReference type="Gene3D" id="1.10.287.370">
    <property type="match status" value="1"/>
</dbReference>
<dbReference type="SUPFAM" id="SSF46579">
    <property type="entry name" value="Prefoldin"/>
    <property type="match status" value="1"/>
</dbReference>
<reference evidence="6" key="2">
    <citation type="submission" date="2022-10" db="EMBL/GenBank/DDBJ databases">
        <authorList>
            <consortium name="ENA_rothamsted_submissions"/>
            <consortium name="culmorum"/>
            <person name="King R."/>
        </authorList>
    </citation>
    <scope>NUCLEOTIDE SEQUENCE</scope>
</reference>
<feature type="coiled-coil region" evidence="4">
    <location>
        <begin position="180"/>
        <end position="208"/>
    </location>
</feature>
<dbReference type="InterPro" id="IPR009053">
    <property type="entry name" value="Prefoldin"/>
</dbReference>
<reference evidence="6" key="1">
    <citation type="submission" date="2022-02" db="EMBL/GenBank/DDBJ databases">
        <authorList>
            <person name="King R."/>
        </authorList>
    </citation>
    <scope>NUCLEOTIDE SEQUENCE</scope>
</reference>
<evidence type="ECO:0008006" key="8">
    <source>
        <dbReference type="Google" id="ProtNLM"/>
    </source>
</evidence>
<dbReference type="GO" id="GO:0000122">
    <property type="term" value="P:negative regulation of transcription by RNA polymerase II"/>
    <property type="evidence" value="ECO:0007669"/>
    <property type="project" value="TreeGrafter"/>
</dbReference>
<evidence type="ECO:0000256" key="1">
    <source>
        <dbReference type="ARBA" id="ARBA00004123"/>
    </source>
</evidence>
<comment type="similarity">
    <text evidence="3">Belongs to the RNA polymerase II subunit 5-mediating protein family.</text>
</comment>
<dbReference type="InterPro" id="IPR052255">
    <property type="entry name" value="RNA_pol_II_subunit5-mediator"/>
</dbReference>
<dbReference type="AlphaFoldDB" id="A0A9P0N8M5"/>
<evidence type="ECO:0000256" key="2">
    <source>
        <dbReference type="ARBA" id="ARBA00023242"/>
    </source>
</evidence>
<evidence type="ECO:0000256" key="4">
    <source>
        <dbReference type="SAM" id="Coils"/>
    </source>
</evidence>
<evidence type="ECO:0000313" key="6">
    <source>
        <dbReference type="EMBL" id="CAH1709642.1"/>
    </source>
</evidence>
<dbReference type="InterPro" id="IPR016024">
    <property type="entry name" value="ARM-type_fold"/>
</dbReference>
<dbReference type="EMBL" id="OU899034">
    <property type="protein sequence ID" value="CAH1709642.1"/>
    <property type="molecule type" value="Genomic_DNA"/>
</dbReference>
<name>A0A9P0N8M5_APHGO</name>
<proteinExistence type="inferred from homology"/>
<dbReference type="PANTHER" id="PTHR15111">
    <property type="entry name" value="RNA POLYMERASE II SUBUNIT 5-MEDIATING PROTEIN NNX3"/>
    <property type="match status" value="1"/>
</dbReference>
<keyword evidence="4" id="KW-0175">Coiled coil</keyword>
<feature type="compositionally biased region" description="Acidic residues" evidence="5">
    <location>
        <begin position="239"/>
        <end position="283"/>
    </location>
</feature>
<gene>
    <name evidence="6" type="ORF">APHIGO_LOCUS887</name>
</gene>
<keyword evidence="2" id="KW-0539">Nucleus</keyword>
<dbReference type="GO" id="GO:0019212">
    <property type="term" value="F:phosphatase inhibitor activity"/>
    <property type="evidence" value="ECO:0007669"/>
    <property type="project" value="TreeGrafter"/>
</dbReference>
<dbReference type="GO" id="GO:0003714">
    <property type="term" value="F:transcription corepressor activity"/>
    <property type="evidence" value="ECO:0007669"/>
    <property type="project" value="TreeGrafter"/>
</dbReference>
<dbReference type="InterPro" id="IPR004127">
    <property type="entry name" value="Prefoldin_subunit_alpha"/>
</dbReference>
<feature type="coiled-coil region" evidence="4">
    <location>
        <begin position="96"/>
        <end position="123"/>
    </location>
</feature>
<feature type="region of interest" description="Disordered" evidence="5">
    <location>
        <begin position="237"/>
        <end position="307"/>
    </location>
</feature>
<dbReference type="SUPFAM" id="SSF48371">
    <property type="entry name" value="ARM repeat"/>
    <property type="match status" value="1"/>
</dbReference>
<evidence type="ECO:0000256" key="3">
    <source>
        <dbReference type="ARBA" id="ARBA00038295"/>
    </source>
</evidence>
<feature type="region of interest" description="Disordered" evidence="5">
    <location>
        <begin position="359"/>
        <end position="382"/>
    </location>
</feature>
<keyword evidence="7" id="KW-1185">Reference proteome</keyword>
<organism evidence="6 7">
    <name type="scientific">Aphis gossypii</name>
    <name type="common">Cotton aphid</name>
    <dbReference type="NCBI Taxonomy" id="80765"/>
    <lineage>
        <taxon>Eukaryota</taxon>
        <taxon>Metazoa</taxon>
        <taxon>Ecdysozoa</taxon>
        <taxon>Arthropoda</taxon>
        <taxon>Hexapoda</taxon>
        <taxon>Insecta</taxon>
        <taxon>Pterygota</taxon>
        <taxon>Neoptera</taxon>
        <taxon>Paraneoptera</taxon>
        <taxon>Hemiptera</taxon>
        <taxon>Sternorrhyncha</taxon>
        <taxon>Aphidomorpha</taxon>
        <taxon>Aphidoidea</taxon>
        <taxon>Aphididae</taxon>
        <taxon>Aphidini</taxon>
        <taxon>Aphis</taxon>
        <taxon>Aphis</taxon>
    </lineage>
</organism>
<comment type="subcellular location">
    <subcellularLocation>
        <location evidence="1">Nucleus</location>
    </subcellularLocation>
</comment>